<comment type="caution">
    <text evidence="1">The sequence shown here is derived from an EMBL/GenBank/DDBJ whole genome shotgun (WGS) entry which is preliminary data.</text>
</comment>
<protein>
    <recommendedName>
        <fullName evidence="3">4-oxalocrotonate tautomerase</fullName>
    </recommendedName>
</protein>
<evidence type="ECO:0000313" key="2">
    <source>
        <dbReference type="Proteomes" id="UP001600894"/>
    </source>
</evidence>
<dbReference type="EMBL" id="BAABXL010000001">
    <property type="protein sequence ID" value="GAA6267172.1"/>
    <property type="molecule type" value="Genomic_DNA"/>
</dbReference>
<accession>A0ABQ0AT90</accession>
<evidence type="ECO:0008006" key="3">
    <source>
        <dbReference type="Google" id="ProtNLM"/>
    </source>
</evidence>
<keyword evidence="2" id="KW-1185">Reference proteome</keyword>
<name>A0ABQ0AT90_9FIRM</name>
<reference evidence="1 2" key="1">
    <citation type="submission" date="2024-04" db="EMBL/GenBank/DDBJ databases">
        <title>Defined microbial consortia suppress multidrug-resistant proinflammatory Enterobacteriaceae via ecological control.</title>
        <authorList>
            <person name="Furuichi M."/>
            <person name="Kawaguchi T."/>
            <person name="Pust M."/>
            <person name="Yasuma K."/>
            <person name="Plichta D."/>
            <person name="Hasegawa N."/>
            <person name="Ohya T."/>
            <person name="Bhattarai S."/>
            <person name="Sasajima S."/>
            <person name="Aoto Y."/>
            <person name="Tuganbaev T."/>
            <person name="Yaginuma M."/>
            <person name="Ueda M."/>
            <person name="Okahashi N."/>
            <person name="Amafuji K."/>
            <person name="Kiridooshi Y."/>
            <person name="Sugita K."/>
            <person name="Strazar M."/>
            <person name="Skelly A."/>
            <person name="Suda W."/>
            <person name="Hattori M."/>
            <person name="Nakamoto N."/>
            <person name="Caballero S."/>
            <person name="Norman J."/>
            <person name="Olle B."/>
            <person name="Tanoue T."/>
            <person name="Arita M."/>
            <person name="Bucci V."/>
            <person name="Atarashi K."/>
            <person name="Xavier R."/>
            <person name="Honda K."/>
        </authorList>
    </citation>
    <scope>NUCLEOTIDE SEQUENCE [LARGE SCALE GENOMIC DNA]</scope>
    <source>
        <strain evidence="2">f13</strain>
    </source>
</reference>
<organism evidence="1 2">
    <name type="scientific">Enterocloster alcoholdehydrogenati</name>
    <dbReference type="NCBI Taxonomy" id="2547410"/>
    <lineage>
        <taxon>Bacteria</taxon>
        <taxon>Bacillati</taxon>
        <taxon>Bacillota</taxon>
        <taxon>Clostridia</taxon>
        <taxon>Lachnospirales</taxon>
        <taxon>Lachnospiraceae</taxon>
        <taxon>Enterocloster</taxon>
    </lineage>
</organism>
<dbReference type="RefSeq" id="WP_390468923.1">
    <property type="nucleotide sequence ID" value="NZ_BAABXL010000001.1"/>
</dbReference>
<gene>
    <name evidence="1" type="ORF">F130042H8_02320</name>
</gene>
<sequence>MEERKKNLCAMIPESLHKKVREEQEEWGIKLNEYMERILKDHFEKGEREMANRTRTLAFQVSEEFFQRLKKYLKKTGQSQKEFVIGLIEDVLSQEEHLVSGEMQETEGKAELEETE</sequence>
<evidence type="ECO:0000313" key="1">
    <source>
        <dbReference type="EMBL" id="GAA6267172.1"/>
    </source>
</evidence>
<proteinExistence type="predicted"/>
<dbReference type="Proteomes" id="UP001600894">
    <property type="component" value="Unassembled WGS sequence"/>
</dbReference>